<feature type="domain" description="HhH-GPD" evidence="5">
    <location>
        <begin position="101"/>
        <end position="256"/>
    </location>
</feature>
<organism evidence="6 7">
    <name type="scientific">Clitoria ternatea</name>
    <name type="common">Butterfly pea</name>
    <dbReference type="NCBI Taxonomy" id="43366"/>
    <lineage>
        <taxon>Eukaryota</taxon>
        <taxon>Viridiplantae</taxon>
        <taxon>Streptophyta</taxon>
        <taxon>Embryophyta</taxon>
        <taxon>Tracheophyta</taxon>
        <taxon>Spermatophyta</taxon>
        <taxon>Magnoliopsida</taxon>
        <taxon>eudicotyledons</taxon>
        <taxon>Gunneridae</taxon>
        <taxon>Pentapetalae</taxon>
        <taxon>rosids</taxon>
        <taxon>fabids</taxon>
        <taxon>Fabales</taxon>
        <taxon>Fabaceae</taxon>
        <taxon>Papilionoideae</taxon>
        <taxon>50 kb inversion clade</taxon>
        <taxon>NPAAA clade</taxon>
        <taxon>indigoferoid/millettioid clade</taxon>
        <taxon>Phaseoleae</taxon>
        <taxon>Clitoria</taxon>
    </lineage>
</organism>
<dbReference type="InterPro" id="IPR011257">
    <property type="entry name" value="DNA_glycosylase"/>
</dbReference>
<sequence>MRRTRSETKSNRNLDDDPQTTAAPSSSRISFRARKIPRLTLTNKAPSSTIAKPLTFEGEMEIALNHLRNADPLLAPWIDTLNPPQLNNNHTPFFSLIKSIISQQLSNKAAHAIESRFVSLCGGLVSVLPDVVLSLSPQQLRHVGISGPKASYLHDLASKYDTGVLSDSSILEMDDDTLSERLTSVKGIGPWSVHMFMIFTLHRPDVLPVGDLVVRRGVERLYGLKALPKPSQMETLCRKWKPFSSVASWYMYRLVEAKGVLPNATVTQQ</sequence>
<proteinExistence type="inferred from homology"/>
<evidence type="ECO:0000256" key="2">
    <source>
        <dbReference type="ARBA" id="ARBA00022763"/>
    </source>
</evidence>
<dbReference type="InterPro" id="IPR003265">
    <property type="entry name" value="HhH-GPD_domain"/>
</dbReference>
<dbReference type="Proteomes" id="UP001359559">
    <property type="component" value="Unassembled WGS sequence"/>
</dbReference>
<name>A0AAN9K201_CLITE</name>
<dbReference type="GO" id="GO:0006307">
    <property type="term" value="P:DNA alkylation repair"/>
    <property type="evidence" value="ECO:0007669"/>
    <property type="project" value="TreeGrafter"/>
</dbReference>
<keyword evidence="2" id="KW-0227">DNA damage</keyword>
<dbReference type="GO" id="GO:0043916">
    <property type="term" value="F:DNA-7-methylguanine glycosylase activity"/>
    <property type="evidence" value="ECO:0007669"/>
    <property type="project" value="TreeGrafter"/>
</dbReference>
<protein>
    <recommendedName>
        <fullName evidence="5">HhH-GPD domain-containing protein</fullName>
    </recommendedName>
</protein>
<dbReference type="GO" id="GO:0032993">
    <property type="term" value="C:protein-DNA complex"/>
    <property type="evidence" value="ECO:0007669"/>
    <property type="project" value="TreeGrafter"/>
</dbReference>
<feature type="region of interest" description="Disordered" evidence="4">
    <location>
        <begin position="1"/>
        <end position="29"/>
    </location>
</feature>
<comment type="similarity">
    <text evidence="1">Belongs to the alkylbase DNA glycosidase AlkA family.</text>
</comment>
<dbReference type="GO" id="GO:0005634">
    <property type="term" value="C:nucleus"/>
    <property type="evidence" value="ECO:0007669"/>
    <property type="project" value="TreeGrafter"/>
</dbReference>
<dbReference type="SUPFAM" id="SSF48150">
    <property type="entry name" value="DNA-glycosylase"/>
    <property type="match status" value="1"/>
</dbReference>
<gene>
    <name evidence="6" type="ORF">RJT34_05895</name>
</gene>
<evidence type="ECO:0000256" key="4">
    <source>
        <dbReference type="SAM" id="MobiDB-lite"/>
    </source>
</evidence>
<dbReference type="FunFam" id="1.10.340.30:FF:000004">
    <property type="entry name" value="DNA-3-methyladenine glycosylase II"/>
    <property type="match status" value="1"/>
</dbReference>
<evidence type="ECO:0000313" key="6">
    <source>
        <dbReference type="EMBL" id="KAK7309297.1"/>
    </source>
</evidence>
<keyword evidence="7" id="KW-1185">Reference proteome</keyword>
<dbReference type="GO" id="GO:0032131">
    <property type="term" value="F:alkylated DNA binding"/>
    <property type="evidence" value="ECO:0007669"/>
    <property type="project" value="TreeGrafter"/>
</dbReference>
<accession>A0AAN9K201</accession>
<feature type="compositionally biased region" description="Polar residues" evidence="4">
    <location>
        <begin position="19"/>
        <end position="29"/>
    </location>
</feature>
<keyword evidence="3" id="KW-0234">DNA repair</keyword>
<feature type="compositionally biased region" description="Basic and acidic residues" evidence="4">
    <location>
        <begin position="1"/>
        <end position="15"/>
    </location>
</feature>
<dbReference type="EMBL" id="JAYKXN010000002">
    <property type="protein sequence ID" value="KAK7309297.1"/>
    <property type="molecule type" value="Genomic_DNA"/>
</dbReference>
<dbReference type="PANTHER" id="PTHR43003">
    <property type="entry name" value="DNA-3-METHYLADENINE GLYCOSYLASE"/>
    <property type="match status" value="1"/>
</dbReference>
<dbReference type="Gene3D" id="1.10.340.30">
    <property type="entry name" value="Hypothetical protein, domain 2"/>
    <property type="match status" value="1"/>
</dbReference>
<dbReference type="InterPro" id="IPR051912">
    <property type="entry name" value="Alkylbase_DNA_Glycosylase/TA"/>
</dbReference>
<dbReference type="Pfam" id="PF00730">
    <property type="entry name" value="HhH-GPD"/>
    <property type="match status" value="1"/>
</dbReference>
<reference evidence="6 7" key="1">
    <citation type="submission" date="2024-01" db="EMBL/GenBank/DDBJ databases">
        <title>The genomes of 5 underutilized Papilionoideae crops provide insights into root nodulation and disease resistance.</title>
        <authorList>
            <person name="Yuan L."/>
        </authorList>
    </citation>
    <scope>NUCLEOTIDE SEQUENCE [LARGE SCALE GENOMIC DNA]</scope>
    <source>
        <strain evidence="6">LY-2023</strain>
        <tissue evidence="6">Leaf</tissue>
    </source>
</reference>
<dbReference type="Gene3D" id="1.10.1670.40">
    <property type="match status" value="1"/>
</dbReference>
<dbReference type="SMART" id="SM00478">
    <property type="entry name" value="ENDO3c"/>
    <property type="match status" value="1"/>
</dbReference>
<dbReference type="PANTHER" id="PTHR43003:SF8">
    <property type="entry name" value="HHH-GPD DOMAIN-CONTAINING PROTEIN"/>
    <property type="match status" value="1"/>
</dbReference>
<dbReference type="CDD" id="cd00056">
    <property type="entry name" value="ENDO3c"/>
    <property type="match status" value="1"/>
</dbReference>
<comment type="caution">
    <text evidence="6">The sequence shown here is derived from an EMBL/GenBank/DDBJ whole genome shotgun (WGS) entry which is preliminary data.</text>
</comment>
<evidence type="ECO:0000256" key="3">
    <source>
        <dbReference type="ARBA" id="ARBA00023204"/>
    </source>
</evidence>
<evidence type="ECO:0000259" key="5">
    <source>
        <dbReference type="SMART" id="SM00478"/>
    </source>
</evidence>
<dbReference type="GO" id="GO:0006285">
    <property type="term" value="P:base-excision repair, AP site formation"/>
    <property type="evidence" value="ECO:0007669"/>
    <property type="project" value="TreeGrafter"/>
</dbReference>
<dbReference type="GO" id="GO:0008725">
    <property type="term" value="F:DNA-3-methyladenine glycosylase activity"/>
    <property type="evidence" value="ECO:0007669"/>
    <property type="project" value="TreeGrafter"/>
</dbReference>
<dbReference type="AlphaFoldDB" id="A0AAN9K201"/>
<evidence type="ECO:0000313" key="7">
    <source>
        <dbReference type="Proteomes" id="UP001359559"/>
    </source>
</evidence>
<evidence type="ECO:0000256" key="1">
    <source>
        <dbReference type="ARBA" id="ARBA00010817"/>
    </source>
</evidence>